<dbReference type="GO" id="GO:0003723">
    <property type="term" value="F:RNA binding"/>
    <property type="evidence" value="ECO:0007669"/>
    <property type="project" value="InterPro"/>
</dbReference>
<dbReference type="EMBL" id="GL377595">
    <property type="protein sequence ID" value="EFJ22560.1"/>
    <property type="molecule type" value="Genomic_DNA"/>
</dbReference>
<dbReference type="InterPro" id="IPR011990">
    <property type="entry name" value="TPR-like_helical_dom_sf"/>
</dbReference>
<proteinExistence type="predicted"/>
<evidence type="ECO:0000313" key="3">
    <source>
        <dbReference type="EMBL" id="EFJ22560.1"/>
    </source>
</evidence>
<evidence type="ECO:0000313" key="4">
    <source>
        <dbReference type="Proteomes" id="UP000001514"/>
    </source>
</evidence>
<evidence type="ECO:0000256" key="2">
    <source>
        <dbReference type="PROSITE-ProRule" id="PRU00708"/>
    </source>
</evidence>
<evidence type="ECO:0000256" key="1">
    <source>
        <dbReference type="ARBA" id="ARBA00022737"/>
    </source>
</evidence>
<dbReference type="PANTHER" id="PTHR47926">
    <property type="entry name" value="PENTATRICOPEPTIDE REPEAT-CONTAINING PROTEIN"/>
    <property type="match status" value="1"/>
</dbReference>
<dbReference type="PANTHER" id="PTHR47926:SF533">
    <property type="entry name" value="DYW DOMAIN-CONTAINING PROTEIN"/>
    <property type="match status" value="1"/>
</dbReference>
<keyword evidence="1" id="KW-0677">Repeat</keyword>
<evidence type="ECO:0008006" key="5">
    <source>
        <dbReference type="Google" id="ProtNLM"/>
    </source>
</evidence>
<dbReference type="KEGG" id="smo:SELMODRAFT_416406"/>
<dbReference type="Gramene" id="EFJ22560">
    <property type="protein sequence ID" value="EFJ22560"/>
    <property type="gene ID" value="SELMODRAFT_416406"/>
</dbReference>
<accession>D8RZ68</accession>
<dbReference type="InterPro" id="IPR046960">
    <property type="entry name" value="PPR_At4g14850-like_plant"/>
</dbReference>
<dbReference type="HOGENOM" id="CLU_002706_0_0_1"/>
<dbReference type="InterPro" id="IPR002885">
    <property type="entry name" value="PPR_rpt"/>
</dbReference>
<organism evidence="4">
    <name type="scientific">Selaginella moellendorffii</name>
    <name type="common">Spikemoss</name>
    <dbReference type="NCBI Taxonomy" id="88036"/>
    <lineage>
        <taxon>Eukaryota</taxon>
        <taxon>Viridiplantae</taxon>
        <taxon>Streptophyta</taxon>
        <taxon>Embryophyta</taxon>
        <taxon>Tracheophyta</taxon>
        <taxon>Lycopodiopsida</taxon>
        <taxon>Selaginellales</taxon>
        <taxon>Selaginellaceae</taxon>
        <taxon>Selaginella</taxon>
    </lineage>
</organism>
<dbReference type="Proteomes" id="UP000001514">
    <property type="component" value="Unassembled WGS sequence"/>
</dbReference>
<gene>
    <name evidence="3" type="ORF">SELMODRAFT_416406</name>
</gene>
<dbReference type="AlphaFoldDB" id="D8RZ68"/>
<dbReference type="InParanoid" id="D8RZ68"/>
<keyword evidence="4" id="KW-1185">Reference proteome</keyword>
<feature type="repeat" description="PPR" evidence="2">
    <location>
        <begin position="105"/>
        <end position="140"/>
    </location>
</feature>
<dbReference type="PROSITE" id="PS51375">
    <property type="entry name" value="PPR"/>
    <property type="match status" value="1"/>
</dbReference>
<dbReference type="Pfam" id="PF13812">
    <property type="entry name" value="PPR_3"/>
    <property type="match status" value="2"/>
</dbReference>
<dbReference type="eggNOG" id="KOG4197">
    <property type="taxonomic scope" value="Eukaryota"/>
</dbReference>
<dbReference type="STRING" id="88036.D8RZ68"/>
<sequence length="268" mass="29941">MAIRDQMSWAAMITAGAESDDRYEEGLDYYRRMLLEGGMLPDAHILSSVLCCVETLPEARKIHDQVVSSGLYVDVVVMTGLINAYRRCGRLDLAGEVFDRVEFKDMVLWTSMLSAYSHSTDEAVEGLRIFWKMELEGIRPDKVTFTSLITATGNALCGCYAKLVDDRVRAHGLEKDVTIASAMLYMHGKILRACKNAKDVKRGSRLARAALETYPEKSGPYVMLSQIEAEIQELEKKVAEKNGCEEEKKANSFFDCLQPAVLCACANR</sequence>
<protein>
    <recommendedName>
        <fullName evidence="5">Pentacotripeptide-repeat region of PRORP domain-containing protein</fullName>
    </recommendedName>
</protein>
<reference evidence="3 4" key="1">
    <citation type="journal article" date="2011" name="Science">
        <title>The Selaginella genome identifies genetic changes associated with the evolution of vascular plants.</title>
        <authorList>
            <person name="Banks J.A."/>
            <person name="Nishiyama T."/>
            <person name="Hasebe M."/>
            <person name="Bowman J.L."/>
            <person name="Gribskov M."/>
            <person name="dePamphilis C."/>
            <person name="Albert V.A."/>
            <person name="Aono N."/>
            <person name="Aoyama T."/>
            <person name="Ambrose B.A."/>
            <person name="Ashton N.W."/>
            <person name="Axtell M.J."/>
            <person name="Barker E."/>
            <person name="Barker M.S."/>
            <person name="Bennetzen J.L."/>
            <person name="Bonawitz N.D."/>
            <person name="Chapple C."/>
            <person name="Cheng C."/>
            <person name="Correa L.G."/>
            <person name="Dacre M."/>
            <person name="DeBarry J."/>
            <person name="Dreyer I."/>
            <person name="Elias M."/>
            <person name="Engstrom E.M."/>
            <person name="Estelle M."/>
            <person name="Feng L."/>
            <person name="Finet C."/>
            <person name="Floyd S.K."/>
            <person name="Frommer W.B."/>
            <person name="Fujita T."/>
            <person name="Gramzow L."/>
            <person name="Gutensohn M."/>
            <person name="Harholt J."/>
            <person name="Hattori M."/>
            <person name="Heyl A."/>
            <person name="Hirai T."/>
            <person name="Hiwatashi Y."/>
            <person name="Ishikawa M."/>
            <person name="Iwata M."/>
            <person name="Karol K.G."/>
            <person name="Koehler B."/>
            <person name="Kolukisaoglu U."/>
            <person name="Kubo M."/>
            <person name="Kurata T."/>
            <person name="Lalonde S."/>
            <person name="Li K."/>
            <person name="Li Y."/>
            <person name="Litt A."/>
            <person name="Lyons E."/>
            <person name="Manning G."/>
            <person name="Maruyama T."/>
            <person name="Michael T.P."/>
            <person name="Mikami K."/>
            <person name="Miyazaki S."/>
            <person name="Morinaga S."/>
            <person name="Murata T."/>
            <person name="Mueller-Roeber B."/>
            <person name="Nelson D.R."/>
            <person name="Obara M."/>
            <person name="Oguri Y."/>
            <person name="Olmstead R.G."/>
            <person name="Onodera N."/>
            <person name="Petersen B.L."/>
            <person name="Pils B."/>
            <person name="Prigge M."/>
            <person name="Rensing S.A."/>
            <person name="Riano-Pachon D.M."/>
            <person name="Roberts A.W."/>
            <person name="Sato Y."/>
            <person name="Scheller H.V."/>
            <person name="Schulz B."/>
            <person name="Schulz C."/>
            <person name="Shakirov E.V."/>
            <person name="Shibagaki N."/>
            <person name="Shinohara N."/>
            <person name="Shippen D.E."/>
            <person name="Soerensen I."/>
            <person name="Sotooka R."/>
            <person name="Sugimoto N."/>
            <person name="Sugita M."/>
            <person name="Sumikawa N."/>
            <person name="Tanurdzic M."/>
            <person name="Theissen G."/>
            <person name="Ulvskov P."/>
            <person name="Wakazuki S."/>
            <person name="Weng J.K."/>
            <person name="Willats W.W."/>
            <person name="Wipf D."/>
            <person name="Wolf P.G."/>
            <person name="Yang L."/>
            <person name="Zimmer A.D."/>
            <person name="Zhu Q."/>
            <person name="Mitros T."/>
            <person name="Hellsten U."/>
            <person name="Loque D."/>
            <person name="Otillar R."/>
            <person name="Salamov A."/>
            <person name="Schmutz J."/>
            <person name="Shapiro H."/>
            <person name="Lindquist E."/>
            <person name="Lucas S."/>
            <person name="Rokhsar D."/>
            <person name="Grigoriev I.V."/>
        </authorList>
    </citation>
    <scope>NUCLEOTIDE SEQUENCE [LARGE SCALE GENOMIC DNA]</scope>
</reference>
<dbReference type="Gene3D" id="1.25.40.10">
    <property type="entry name" value="Tetratricopeptide repeat domain"/>
    <property type="match status" value="2"/>
</dbReference>
<dbReference type="GO" id="GO:0009451">
    <property type="term" value="P:RNA modification"/>
    <property type="evidence" value="ECO:0007669"/>
    <property type="project" value="InterPro"/>
</dbReference>
<name>D8RZ68_SELML</name>